<reference evidence="14" key="1">
    <citation type="submission" date="2016-10" db="EMBL/GenBank/DDBJ databases">
        <authorList>
            <person name="Varghese N."/>
            <person name="Submissions S."/>
        </authorList>
    </citation>
    <scope>NUCLEOTIDE SEQUENCE [LARGE SCALE GENOMIC DNA]</scope>
    <source>
        <strain evidence="14">CGMCC 1.7062</strain>
    </source>
</reference>
<dbReference type="Pfam" id="PF03471">
    <property type="entry name" value="CorC_HlyC"/>
    <property type="match status" value="1"/>
</dbReference>
<protein>
    <submittedName>
        <fullName evidence="13">Putative hemolysin</fullName>
    </submittedName>
</protein>
<dbReference type="GO" id="GO:0005886">
    <property type="term" value="C:plasma membrane"/>
    <property type="evidence" value="ECO:0007669"/>
    <property type="project" value="UniProtKB-SubCell"/>
</dbReference>
<dbReference type="Pfam" id="PF01595">
    <property type="entry name" value="CNNM"/>
    <property type="match status" value="1"/>
</dbReference>
<evidence type="ECO:0000256" key="3">
    <source>
        <dbReference type="ARBA" id="ARBA00022692"/>
    </source>
</evidence>
<feature type="domain" description="CBS" evidence="11">
    <location>
        <begin position="214"/>
        <end position="275"/>
    </location>
</feature>
<dbReference type="InterPro" id="IPR005170">
    <property type="entry name" value="Transptr-assoc_dom"/>
</dbReference>
<feature type="transmembrane region" description="Helical" evidence="10">
    <location>
        <begin position="130"/>
        <end position="154"/>
    </location>
</feature>
<evidence type="ECO:0000256" key="4">
    <source>
        <dbReference type="ARBA" id="ARBA00022737"/>
    </source>
</evidence>
<comment type="subcellular location">
    <subcellularLocation>
        <location evidence="1">Cell membrane</location>
        <topology evidence="1">Multi-pass membrane protein</topology>
    </subcellularLocation>
</comment>
<dbReference type="CDD" id="cd04590">
    <property type="entry name" value="CBS_pair_CorC_HlyC_assoc"/>
    <property type="match status" value="1"/>
</dbReference>
<organism evidence="13 14">
    <name type="scientific">Vibrio hangzhouensis</name>
    <dbReference type="NCBI Taxonomy" id="462991"/>
    <lineage>
        <taxon>Bacteria</taxon>
        <taxon>Pseudomonadati</taxon>
        <taxon>Pseudomonadota</taxon>
        <taxon>Gammaproteobacteria</taxon>
        <taxon>Vibrionales</taxon>
        <taxon>Vibrionaceae</taxon>
        <taxon>Vibrio</taxon>
    </lineage>
</organism>
<dbReference type="InterPro" id="IPR000644">
    <property type="entry name" value="CBS_dom"/>
</dbReference>
<dbReference type="Proteomes" id="UP000236721">
    <property type="component" value="Unassembled WGS sequence"/>
</dbReference>
<proteinExistence type="predicted"/>
<dbReference type="PROSITE" id="PS51371">
    <property type="entry name" value="CBS"/>
    <property type="match status" value="1"/>
</dbReference>
<dbReference type="EMBL" id="FNVG01000009">
    <property type="protein sequence ID" value="SEG25400.1"/>
    <property type="molecule type" value="Genomic_DNA"/>
</dbReference>
<dbReference type="SMART" id="SM01091">
    <property type="entry name" value="CorC_HlyC"/>
    <property type="match status" value="1"/>
</dbReference>
<dbReference type="InterPro" id="IPR016169">
    <property type="entry name" value="FAD-bd_PCMH_sub2"/>
</dbReference>
<dbReference type="InterPro" id="IPR002550">
    <property type="entry name" value="CNNM"/>
</dbReference>
<evidence type="ECO:0000256" key="8">
    <source>
        <dbReference type="PROSITE-ProRule" id="PRU00703"/>
    </source>
</evidence>
<feature type="transmembrane region" description="Helical" evidence="10">
    <location>
        <begin position="97"/>
        <end position="118"/>
    </location>
</feature>
<keyword evidence="6 8" id="KW-0129">CBS domain</keyword>
<evidence type="ECO:0000256" key="9">
    <source>
        <dbReference type="PROSITE-ProRule" id="PRU01193"/>
    </source>
</evidence>
<feature type="domain" description="CNNM transmembrane" evidence="12">
    <location>
        <begin position="1"/>
        <end position="195"/>
    </location>
</feature>
<dbReference type="GO" id="GO:0050660">
    <property type="term" value="F:flavin adenine dinucleotide binding"/>
    <property type="evidence" value="ECO:0007669"/>
    <property type="project" value="InterPro"/>
</dbReference>
<dbReference type="PANTHER" id="PTHR43099:SF5">
    <property type="entry name" value="HLYC_CORC FAMILY TRANSPORTER"/>
    <property type="match status" value="1"/>
</dbReference>
<dbReference type="OrthoDB" id="9797674at2"/>
<feature type="transmembrane region" description="Helical" evidence="10">
    <location>
        <begin position="6"/>
        <end position="26"/>
    </location>
</feature>
<dbReference type="SUPFAM" id="SSF54631">
    <property type="entry name" value="CBS-domain pair"/>
    <property type="match status" value="1"/>
</dbReference>
<keyword evidence="7 9" id="KW-0472">Membrane</keyword>
<evidence type="ECO:0000313" key="13">
    <source>
        <dbReference type="EMBL" id="SEG25400.1"/>
    </source>
</evidence>
<keyword evidence="14" id="KW-1185">Reference proteome</keyword>
<evidence type="ECO:0000313" key="14">
    <source>
        <dbReference type="Proteomes" id="UP000236721"/>
    </source>
</evidence>
<dbReference type="Gene3D" id="3.30.465.10">
    <property type="match status" value="1"/>
</dbReference>
<dbReference type="InterPro" id="IPR036318">
    <property type="entry name" value="FAD-bd_PCMH-like_sf"/>
</dbReference>
<dbReference type="InterPro" id="IPR051676">
    <property type="entry name" value="UPF0053_domain"/>
</dbReference>
<dbReference type="InterPro" id="IPR044751">
    <property type="entry name" value="Ion_transp-like_CBS"/>
</dbReference>
<dbReference type="RefSeq" id="WP_103880465.1">
    <property type="nucleotide sequence ID" value="NZ_FNVG01000009.1"/>
</dbReference>
<evidence type="ECO:0000256" key="7">
    <source>
        <dbReference type="ARBA" id="ARBA00023136"/>
    </source>
</evidence>
<feature type="transmembrane region" description="Helical" evidence="10">
    <location>
        <begin position="52"/>
        <end position="77"/>
    </location>
</feature>
<evidence type="ECO:0000259" key="12">
    <source>
        <dbReference type="PROSITE" id="PS51846"/>
    </source>
</evidence>
<dbReference type="PROSITE" id="PS51846">
    <property type="entry name" value="CNNM"/>
    <property type="match status" value="1"/>
</dbReference>
<dbReference type="SUPFAM" id="SSF56176">
    <property type="entry name" value="FAD-binding/transporter-associated domain-like"/>
    <property type="match status" value="1"/>
</dbReference>
<sequence>MDIILLMGLILSNGAFAMSEIALVAAKGSRLKKLAERNSAARLALQLKDNPTLFLSTIQIGITAISILSGVFGEAVLSLPLKNWLVSEGIEQELAGVLATGSVVVIITYCAIVVGELVPKRIAQNNAEHIAVLVAYPIHALALLAKPFVALLSVSTNALLILSRQQENTSDNVTEEDIVALVKEGSEVGAIEHQEQEMIGNLLQLNDRIATSLMTPRSEIQFLDVEQPIEVTLKSLRQTKHSVWPVCRGNLDDLLGTISSKALLDEYAGLSITKLVKLLRKPRFAPEAIRGLSLLTYMQQTSSEMTFLVDEYGDIQGVVTHYDLLEAIAGELGVAPEQSWAKHFSDNSWQLDALIPMAVLKNRLALEEIEGEKEEGFQTLNGFLTWLFGRVPKSGEKIHYQDWEFEVLDVRNNRITRVKARKVRLDESDGHDS</sequence>
<evidence type="ECO:0000256" key="6">
    <source>
        <dbReference type="ARBA" id="ARBA00023122"/>
    </source>
</evidence>
<dbReference type="PANTHER" id="PTHR43099">
    <property type="entry name" value="UPF0053 PROTEIN YRKA"/>
    <property type="match status" value="1"/>
</dbReference>
<gene>
    <name evidence="13" type="ORF">SAMN04488244_109176</name>
</gene>
<accession>A0A1H5YNS7</accession>
<evidence type="ECO:0000256" key="10">
    <source>
        <dbReference type="SAM" id="Phobius"/>
    </source>
</evidence>
<dbReference type="AlphaFoldDB" id="A0A1H5YNS7"/>
<dbReference type="Gene3D" id="3.10.580.10">
    <property type="entry name" value="CBS-domain"/>
    <property type="match status" value="1"/>
</dbReference>
<evidence type="ECO:0000256" key="2">
    <source>
        <dbReference type="ARBA" id="ARBA00022475"/>
    </source>
</evidence>
<evidence type="ECO:0000259" key="11">
    <source>
        <dbReference type="PROSITE" id="PS51371"/>
    </source>
</evidence>
<evidence type="ECO:0000256" key="5">
    <source>
        <dbReference type="ARBA" id="ARBA00022989"/>
    </source>
</evidence>
<keyword evidence="5 9" id="KW-1133">Transmembrane helix</keyword>
<evidence type="ECO:0000256" key="1">
    <source>
        <dbReference type="ARBA" id="ARBA00004651"/>
    </source>
</evidence>
<keyword evidence="2" id="KW-1003">Cell membrane</keyword>
<name>A0A1H5YNS7_9VIBR</name>
<dbReference type="InterPro" id="IPR046342">
    <property type="entry name" value="CBS_dom_sf"/>
</dbReference>
<keyword evidence="4" id="KW-0677">Repeat</keyword>
<keyword evidence="3 9" id="KW-0812">Transmembrane</keyword>